<dbReference type="Pfam" id="PF00892">
    <property type="entry name" value="EamA"/>
    <property type="match status" value="2"/>
</dbReference>
<feature type="transmembrane region" description="Helical" evidence="2">
    <location>
        <begin position="156"/>
        <end position="176"/>
    </location>
</feature>
<sequence>MSTKKNTFKGIRLMLIATFFWATMGIVSRNLNGAHLTSIQVAFTRCLQAAVFTTIALAIKNREAFRIDLKGLVFCVVYGIIAFGLAMAFFSLTVERIPIAVATVLMFSNPIWVTLFGRIFFKDHVGIKKIITVITCILGCMCIIDIFAAGGKDLNVLGVVFGLLSGITFACQLVIPRFAEGKYSNDTLLLYGFWGGTVFLGIFSNIPQLASSIVNGADPLYTIANLLAIGVLSTYIANSYYIKSSEYLGNTLPSILVAFEPIFATILAFIILGEAIKPIQMFGALVVIASIIVMQVDIKSLSLFNRKAAEK</sequence>
<protein>
    <submittedName>
        <fullName evidence="4">Threonine/homoserine efflux transporter RhtA</fullName>
    </submittedName>
</protein>
<feature type="transmembrane region" description="Helical" evidence="2">
    <location>
        <begin position="130"/>
        <end position="150"/>
    </location>
</feature>
<dbReference type="EMBL" id="FODF01000010">
    <property type="protein sequence ID" value="SEN73731.1"/>
    <property type="molecule type" value="Genomic_DNA"/>
</dbReference>
<name>A0A1H8IZ55_9FIRM</name>
<feature type="transmembrane region" description="Helical" evidence="2">
    <location>
        <begin position="279"/>
        <end position="298"/>
    </location>
</feature>
<feature type="domain" description="EamA" evidence="3">
    <location>
        <begin position="157"/>
        <end position="294"/>
    </location>
</feature>
<feature type="transmembrane region" description="Helical" evidence="2">
    <location>
        <begin position="12"/>
        <end position="31"/>
    </location>
</feature>
<keyword evidence="2" id="KW-1133">Transmembrane helix</keyword>
<dbReference type="Proteomes" id="UP000199512">
    <property type="component" value="Unassembled WGS sequence"/>
</dbReference>
<evidence type="ECO:0000256" key="1">
    <source>
        <dbReference type="ARBA" id="ARBA00007362"/>
    </source>
</evidence>
<dbReference type="PANTHER" id="PTHR22911:SF133">
    <property type="entry name" value="MEMBRANE PROTEIN"/>
    <property type="match status" value="1"/>
</dbReference>
<dbReference type="STRING" id="215200.SAMN05216454_11018"/>
<dbReference type="OrthoDB" id="6707571at2"/>
<feature type="transmembrane region" description="Helical" evidence="2">
    <location>
        <begin position="97"/>
        <end position="121"/>
    </location>
</feature>
<dbReference type="Gene3D" id="1.10.3730.20">
    <property type="match status" value="1"/>
</dbReference>
<proteinExistence type="inferred from homology"/>
<reference evidence="4 5" key="1">
    <citation type="submission" date="2016-10" db="EMBL/GenBank/DDBJ databases">
        <authorList>
            <person name="de Groot N.N."/>
        </authorList>
    </citation>
    <scope>NUCLEOTIDE SEQUENCE [LARGE SCALE GENOMIC DNA]</scope>
    <source>
        <strain evidence="4 5">Calf135</strain>
    </source>
</reference>
<gene>
    <name evidence="4" type="ORF">SAMN05216454_11018</name>
</gene>
<dbReference type="InterPro" id="IPR000620">
    <property type="entry name" value="EamA_dom"/>
</dbReference>
<keyword evidence="2" id="KW-0472">Membrane</keyword>
<dbReference type="GO" id="GO:0016020">
    <property type="term" value="C:membrane"/>
    <property type="evidence" value="ECO:0007669"/>
    <property type="project" value="InterPro"/>
</dbReference>
<feature type="transmembrane region" description="Helical" evidence="2">
    <location>
        <begin position="188"/>
        <end position="208"/>
    </location>
</feature>
<evidence type="ECO:0000313" key="4">
    <source>
        <dbReference type="EMBL" id="SEN73731.1"/>
    </source>
</evidence>
<evidence type="ECO:0000256" key="2">
    <source>
        <dbReference type="SAM" id="Phobius"/>
    </source>
</evidence>
<feature type="transmembrane region" description="Helical" evidence="2">
    <location>
        <begin position="254"/>
        <end position="273"/>
    </location>
</feature>
<accession>A0A1H8IZ55</accession>
<dbReference type="AlphaFoldDB" id="A0A1H8IZ55"/>
<keyword evidence="5" id="KW-1185">Reference proteome</keyword>
<dbReference type="PANTHER" id="PTHR22911">
    <property type="entry name" value="ACYL-MALONYL CONDENSING ENZYME-RELATED"/>
    <property type="match status" value="1"/>
</dbReference>
<feature type="transmembrane region" description="Helical" evidence="2">
    <location>
        <begin position="220"/>
        <end position="242"/>
    </location>
</feature>
<evidence type="ECO:0000259" key="3">
    <source>
        <dbReference type="Pfam" id="PF00892"/>
    </source>
</evidence>
<evidence type="ECO:0000313" key="5">
    <source>
        <dbReference type="Proteomes" id="UP000199512"/>
    </source>
</evidence>
<dbReference type="InterPro" id="IPR037185">
    <property type="entry name" value="EmrE-like"/>
</dbReference>
<keyword evidence="2" id="KW-0812">Transmembrane</keyword>
<feature type="domain" description="EamA" evidence="3">
    <location>
        <begin position="9"/>
        <end position="144"/>
    </location>
</feature>
<dbReference type="SUPFAM" id="SSF103481">
    <property type="entry name" value="Multidrug resistance efflux transporter EmrE"/>
    <property type="match status" value="2"/>
</dbReference>
<organism evidence="4 5">
    <name type="scientific">Peptostreptococcus russellii</name>
    <dbReference type="NCBI Taxonomy" id="215200"/>
    <lineage>
        <taxon>Bacteria</taxon>
        <taxon>Bacillati</taxon>
        <taxon>Bacillota</taxon>
        <taxon>Clostridia</taxon>
        <taxon>Peptostreptococcales</taxon>
        <taxon>Peptostreptococcaceae</taxon>
        <taxon>Peptostreptococcus</taxon>
    </lineage>
</organism>
<feature type="transmembrane region" description="Helical" evidence="2">
    <location>
        <begin position="37"/>
        <end position="59"/>
    </location>
</feature>
<comment type="similarity">
    <text evidence="1">Belongs to the EamA transporter family.</text>
</comment>
<dbReference type="RefSeq" id="WP_091975773.1">
    <property type="nucleotide sequence ID" value="NZ_CAUWDX010000019.1"/>
</dbReference>
<feature type="transmembrane region" description="Helical" evidence="2">
    <location>
        <begin position="71"/>
        <end position="91"/>
    </location>
</feature>